<evidence type="ECO:0000256" key="3">
    <source>
        <dbReference type="ARBA" id="ARBA00022741"/>
    </source>
</evidence>
<keyword evidence="1" id="KW-0723">Serine/threonine-protein kinase</keyword>
<dbReference type="AlphaFoldDB" id="A0A6A6A2T4"/>
<dbReference type="Pfam" id="PF00069">
    <property type="entry name" value="Pkinase"/>
    <property type="match status" value="1"/>
</dbReference>
<keyword evidence="5" id="KW-0067">ATP-binding</keyword>
<protein>
    <recommendedName>
        <fullName evidence="6">Protein kinase domain-containing protein</fullName>
    </recommendedName>
</protein>
<reference evidence="7" key="1">
    <citation type="journal article" date="2020" name="Stud. Mycol.">
        <title>101 Dothideomycetes genomes: a test case for predicting lifestyles and emergence of pathogens.</title>
        <authorList>
            <person name="Haridas S."/>
            <person name="Albert R."/>
            <person name="Binder M."/>
            <person name="Bloem J."/>
            <person name="Labutti K."/>
            <person name="Salamov A."/>
            <person name="Andreopoulos B."/>
            <person name="Baker S."/>
            <person name="Barry K."/>
            <person name="Bills G."/>
            <person name="Bluhm B."/>
            <person name="Cannon C."/>
            <person name="Castanera R."/>
            <person name="Culley D."/>
            <person name="Daum C."/>
            <person name="Ezra D."/>
            <person name="Gonzalez J."/>
            <person name="Henrissat B."/>
            <person name="Kuo A."/>
            <person name="Liang C."/>
            <person name="Lipzen A."/>
            <person name="Lutzoni F."/>
            <person name="Magnuson J."/>
            <person name="Mondo S."/>
            <person name="Nolan M."/>
            <person name="Ohm R."/>
            <person name="Pangilinan J."/>
            <person name="Park H.-J."/>
            <person name="Ramirez L."/>
            <person name="Alfaro M."/>
            <person name="Sun H."/>
            <person name="Tritt A."/>
            <person name="Yoshinaga Y."/>
            <person name="Zwiers L.-H."/>
            <person name="Turgeon B."/>
            <person name="Goodwin S."/>
            <person name="Spatafora J."/>
            <person name="Crous P."/>
            <person name="Grigoriev I."/>
        </authorList>
    </citation>
    <scope>NUCLEOTIDE SEQUENCE</scope>
    <source>
        <strain evidence="7">CBS 119687</strain>
    </source>
</reference>
<keyword evidence="4" id="KW-0418">Kinase</keyword>
<dbReference type="PANTHER" id="PTHR45646">
    <property type="entry name" value="SERINE/THREONINE-PROTEIN KINASE DOA-RELATED"/>
    <property type="match status" value="1"/>
</dbReference>
<dbReference type="RefSeq" id="XP_033520714.1">
    <property type="nucleotide sequence ID" value="XM_033669769.1"/>
</dbReference>
<keyword evidence="8" id="KW-1185">Reference proteome</keyword>
<dbReference type="OrthoDB" id="5979581at2759"/>
<accession>A0A6A6A2T4</accession>
<dbReference type="InterPro" id="IPR011009">
    <property type="entry name" value="Kinase-like_dom_sf"/>
</dbReference>
<evidence type="ECO:0000259" key="6">
    <source>
        <dbReference type="PROSITE" id="PS50011"/>
    </source>
</evidence>
<evidence type="ECO:0000313" key="7">
    <source>
        <dbReference type="EMBL" id="KAF2126322.1"/>
    </source>
</evidence>
<evidence type="ECO:0000256" key="2">
    <source>
        <dbReference type="ARBA" id="ARBA00022679"/>
    </source>
</evidence>
<evidence type="ECO:0000256" key="4">
    <source>
        <dbReference type="ARBA" id="ARBA00022777"/>
    </source>
</evidence>
<dbReference type="GO" id="GO:0004674">
    <property type="term" value="F:protein serine/threonine kinase activity"/>
    <property type="evidence" value="ECO:0007669"/>
    <property type="project" value="UniProtKB-KW"/>
</dbReference>
<dbReference type="SUPFAM" id="SSF56112">
    <property type="entry name" value="Protein kinase-like (PK-like)"/>
    <property type="match status" value="1"/>
</dbReference>
<proteinExistence type="predicted"/>
<organism evidence="7 8">
    <name type="scientific">Dothidotthia symphoricarpi CBS 119687</name>
    <dbReference type="NCBI Taxonomy" id="1392245"/>
    <lineage>
        <taxon>Eukaryota</taxon>
        <taxon>Fungi</taxon>
        <taxon>Dikarya</taxon>
        <taxon>Ascomycota</taxon>
        <taxon>Pezizomycotina</taxon>
        <taxon>Dothideomycetes</taxon>
        <taxon>Pleosporomycetidae</taxon>
        <taxon>Pleosporales</taxon>
        <taxon>Dothidotthiaceae</taxon>
        <taxon>Dothidotthia</taxon>
    </lineage>
</organism>
<dbReference type="GO" id="GO:0005634">
    <property type="term" value="C:nucleus"/>
    <property type="evidence" value="ECO:0007669"/>
    <property type="project" value="TreeGrafter"/>
</dbReference>
<evidence type="ECO:0000256" key="1">
    <source>
        <dbReference type="ARBA" id="ARBA00022527"/>
    </source>
</evidence>
<evidence type="ECO:0000313" key="8">
    <source>
        <dbReference type="Proteomes" id="UP000799771"/>
    </source>
</evidence>
<name>A0A6A6A2T4_9PLEO</name>
<dbReference type="Proteomes" id="UP000799771">
    <property type="component" value="Unassembled WGS sequence"/>
</dbReference>
<evidence type="ECO:0000256" key="5">
    <source>
        <dbReference type="ARBA" id="ARBA00022840"/>
    </source>
</evidence>
<gene>
    <name evidence="7" type="ORF">P153DRAFT_377938</name>
</gene>
<keyword evidence="2" id="KW-0808">Transferase</keyword>
<feature type="domain" description="Protein kinase" evidence="6">
    <location>
        <begin position="1"/>
        <end position="135"/>
    </location>
</feature>
<dbReference type="PANTHER" id="PTHR45646:SF11">
    <property type="entry name" value="SERINE_THREONINE-PROTEIN KINASE DOA"/>
    <property type="match status" value="1"/>
</dbReference>
<dbReference type="GO" id="GO:0005524">
    <property type="term" value="F:ATP binding"/>
    <property type="evidence" value="ECO:0007669"/>
    <property type="project" value="UniProtKB-KW"/>
</dbReference>
<keyword evidence="3" id="KW-0547">Nucleotide-binding</keyword>
<dbReference type="Gene3D" id="1.10.510.10">
    <property type="entry name" value="Transferase(Phosphotransferase) domain 1"/>
    <property type="match status" value="1"/>
</dbReference>
<dbReference type="InterPro" id="IPR000719">
    <property type="entry name" value="Prot_kinase_dom"/>
</dbReference>
<dbReference type="PROSITE" id="PS50011">
    <property type="entry name" value="PROTEIN_KINASE_DOM"/>
    <property type="match status" value="1"/>
</dbReference>
<dbReference type="EMBL" id="ML977513">
    <property type="protein sequence ID" value="KAF2126322.1"/>
    <property type="molecule type" value="Genomic_DNA"/>
</dbReference>
<sequence>MPRYLVNSTVCLANFSSSSHTIKIVDFGESFLGHDIPDSFHTPLPVRAPEIVFGDKLNYRVDLWSMGCMLFELFVGQPPFDSFMTTPTILVRQMLEMASDELPKRWQPAWDVMNSVSPDDRSDYTLQGWLEEVYFDGERDQYFSREDILEVERALSSNILENLWLQKD</sequence>
<dbReference type="GeneID" id="54410201"/>
<dbReference type="InterPro" id="IPR051175">
    <property type="entry name" value="CLK_kinases"/>
</dbReference>